<dbReference type="InterPro" id="IPR048517">
    <property type="entry name" value="DENR_N"/>
</dbReference>
<dbReference type="VEuPathDB" id="FungiDB:YALI1_D08783g"/>
<dbReference type="GO" id="GO:0005840">
    <property type="term" value="C:ribosome"/>
    <property type="evidence" value="ECO:0007669"/>
    <property type="project" value="UniProtKB-KW"/>
</dbReference>
<keyword evidence="6 8" id="KW-0689">Ribosomal protein</keyword>
<evidence type="ECO:0000256" key="1">
    <source>
        <dbReference type="ARBA" id="ARBA00004496"/>
    </source>
</evidence>
<dbReference type="EMBL" id="CP017556">
    <property type="protein sequence ID" value="AOW03693.1"/>
    <property type="molecule type" value="Genomic_DNA"/>
</dbReference>
<proteinExistence type="inferred from homology"/>
<dbReference type="SUPFAM" id="SSF55159">
    <property type="entry name" value="eIF1-like"/>
    <property type="match status" value="1"/>
</dbReference>
<evidence type="ECO:0000256" key="5">
    <source>
        <dbReference type="ARBA" id="ARBA00022490"/>
    </source>
</evidence>
<dbReference type="Pfam" id="PF21023">
    <property type="entry name" value="DENR_N"/>
    <property type="match status" value="1"/>
</dbReference>
<protein>
    <recommendedName>
        <fullName evidence="4 8">Translation machinery-associated protein 22</fullName>
    </recommendedName>
</protein>
<dbReference type="GO" id="GO:0003729">
    <property type="term" value="F:mRNA binding"/>
    <property type="evidence" value="ECO:0007669"/>
    <property type="project" value="TreeGrafter"/>
</dbReference>
<dbReference type="SMR" id="A0A1H6PYS7"/>
<dbReference type="Proteomes" id="UP000182444">
    <property type="component" value="Chromosome 1D"/>
</dbReference>
<keyword evidence="7 8" id="KW-0687">Ribonucleoprotein</keyword>
<dbReference type="AlphaFoldDB" id="A0A1H6PYS7"/>
<evidence type="ECO:0000256" key="8">
    <source>
        <dbReference type="RuleBase" id="RU361273"/>
    </source>
</evidence>
<dbReference type="Gene3D" id="3.30.780.10">
    <property type="entry name" value="SUI1-like domain"/>
    <property type="match status" value="1"/>
</dbReference>
<comment type="domain">
    <text evidence="8">The SUI1 domain may be involved in RNA binding.</text>
</comment>
<dbReference type="GO" id="GO:0003743">
    <property type="term" value="F:translation initiation factor activity"/>
    <property type="evidence" value="ECO:0007669"/>
    <property type="project" value="InterPro"/>
</dbReference>
<dbReference type="InterPro" id="IPR001950">
    <property type="entry name" value="SUI1"/>
</dbReference>
<dbReference type="PANTHER" id="PTHR12789:SF0">
    <property type="entry name" value="DENSITY-REGULATED PROTEIN"/>
    <property type="match status" value="1"/>
</dbReference>
<sequence>MTEVVPRTVLYCGVCTLPPEYCEFGGAFKRCKAWLEDNDQELFAQLYSVEALTNAVQASSISAEKQEEIDRKLQKQQQKDEAKAERELLKKLASKVVIKRIERSKRKRIISVSGLEVFELDLKKLSKTFSSKFATGASVTKTADGKEEIVIQGDVGDGVEELITQMLKEKGLNQVKVEQIDEKKKKKE</sequence>
<evidence type="ECO:0000256" key="4">
    <source>
        <dbReference type="ARBA" id="ARBA00020058"/>
    </source>
</evidence>
<dbReference type="GO" id="GO:0032790">
    <property type="term" value="P:ribosome disassembly"/>
    <property type="evidence" value="ECO:0007669"/>
    <property type="project" value="EnsemblFungi"/>
</dbReference>
<keyword evidence="9" id="KW-0175">Coiled coil</keyword>
<evidence type="ECO:0000313" key="13">
    <source>
        <dbReference type="Proteomes" id="UP000182444"/>
    </source>
</evidence>
<dbReference type="GeneID" id="2910507"/>
<feature type="coiled-coil region" evidence="9">
    <location>
        <begin position="65"/>
        <end position="95"/>
    </location>
</feature>
<dbReference type="Proteomes" id="UP000256601">
    <property type="component" value="Unassembled WGS sequence"/>
</dbReference>
<dbReference type="VEuPathDB" id="FungiDB:YALI0_D06842g"/>
<dbReference type="GO" id="GO:0005737">
    <property type="term" value="C:cytoplasm"/>
    <property type="evidence" value="ECO:0007669"/>
    <property type="project" value="UniProtKB-SubCell"/>
</dbReference>
<dbReference type="GO" id="GO:0001731">
    <property type="term" value="P:formation of translation preinitiation complex"/>
    <property type="evidence" value="ECO:0007669"/>
    <property type="project" value="TreeGrafter"/>
</dbReference>
<evidence type="ECO:0000256" key="9">
    <source>
        <dbReference type="SAM" id="Coils"/>
    </source>
</evidence>
<dbReference type="GO" id="GO:1990904">
    <property type="term" value="C:ribonucleoprotein complex"/>
    <property type="evidence" value="ECO:0007669"/>
    <property type="project" value="UniProtKB-KW"/>
</dbReference>
<dbReference type="eggNOG" id="KOG3239">
    <property type="taxonomic scope" value="Eukaryota"/>
</dbReference>
<dbReference type="InterPro" id="IPR046447">
    <property type="entry name" value="DENR_C"/>
</dbReference>
<accession>A0A1H6PYS7</accession>
<dbReference type="PANTHER" id="PTHR12789">
    <property type="entry name" value="DENSITY-REGULATED PROTEIN HOMOLOG"/>
    <property type="match status" value="1"/>
</dbReference>
<dbReference type="EMBL" id="KZ859103">
    <property type="protein sequence ID" value="RDW23190.1"/>
    <property type="molecule type" value="Genomic_DNA"/>
</dbReference>
<feature type="domain" description="SUI1" evidence="10">
    <location>
        <begin position="96"/>
        <end position="167"/>
    </location>
</feature>
<evidence type="ECO:0000313" key="12">
    <source>
        <dbReference type="EMBL" id="RDW23190.1"/>
    </source>
</evidence>
<dbReference type="OrthoDB" id="277199at2759"/>
<dbReference type="KEGG" id="yli:2910507"/>
<evidence type="ECO:0000259" key="10">
    <source>
        <dbReference type="PROSITE" id="PS50296"/>
    </source>
</evidence>
<name>A0A1H6PYS7_YARLL</name>
<gene>
    <name evidence="12" type="ORF">B0I71DRAFT_136330</name>
    <name evidence="11" type="ORF">YALI1_D08783g</name>
</gene>
<dbReference type="InterPro" id="IPR050318">
    <property type="entry name" value="DENR/SUI1_TIF"/>
</dbReference>
<dbReference type="GO" id="GO:0002188">
    <property type="term" value="P:translation reinitiation"/>
    <property type="evidence" value="ECO:0007669"/>
    <property type="project" value="TreeGrafter"/>
</dbReference>
<dbReference type="Pfam" id="PF01253">
    <property type="entry name" value="SUI1"/>
    <property type="match status" value="1"/>
</dbReference>
<evidence type="ECO:0000256" key="7">
    <source>
        <dbReference type="ARBA" id="ARBA00023274"/>
    </source>
</evidence>
<comment type="subcellular location">
    <subcellularLocation>
        <location evidence="1 8">Cytoplasm</location>
    </subcellularLocation>
</comment>
<reference evidence="12 14" key="2">
    <citation type="submission" date="2018-07" db="EMBL/GenBank/DDBJ databases">
        <title>Draft Genome Assemblies for Five Robust Yarrowia lipolytica Strains Exhibiting High Lipid Production and Pentose Sugar Utilization and Sugar Alcohol Secretion from Undetoxified Lignocellulosic Biomass Hydrolysates.</title>
        <authorList>
            <consortium name="DOE Joint Genome Institute"/>
            <person name="Walker C."/>
            <person name="Ryu S."/>
            <person name="Na H."/>
            <person name="Zane M."/>
            <person name="LaButti K."/>
            <person name="Lipzen A."/>
            <person name="Haridas S."/>
            <person name="Barry K."/>
            <person name="Grigoriev I.V."/>
            <person name="Quarterman J."/>
            <person name="Slininger P."/>
            <person name="Dien B."/>
            <person name="Trinh C.T."/>
        </authorList>
    </citation>
    <scope>NUCLEOTIDE SEQUENCE [LARGE SCALE GENOMIC DNA]</scope>
    <source>
        <strain evidence="12 14">YB392</strain>
    </source>
</reference>
<evidence type="ECO:0000313" key="11">
    <source>
        <dbReference type="EMBL" id="AOW03693.1"/>
    </source>
</evidence>
<reference evidence="11 13" key="1">
    <citation type="journal article" date="2016" name="PLoS ONE">
        <title>Sequence Assembly of Yarrowia lipolytica Strain W29/CLIB89 Shows Transposable Element Diversity.</title>
        <authorList>
            <person name="Magnan C."/>
            <person name="Yu J."/>
            <person name="Chang I."/>
            <person name="Jahn E."/>
            <person name="Kanomata Y."/>
            <person name="Wu J."/>
            <person name="Zeller M."/>
            <person name="Oakes M."/>
            <person name="Baldi P."/>
            <person name="Sandmeyer S."/>
        </authorList>
    </citation>
    <scope>NUCLEOTIDE SEQUENCE [LARGE SCALE GENOMIC DNA]</scope>
    <source>
        <strain evidence="11">CLIB89</strain>
        <strain evidence="13">CLIB89(W29)</strain>
    </source>
</reference>
<dbReference type="OMA" id="EVFEIDM"/>
<organism evidence="11 13">
    <name type="scientific">Yarrowia lipolytica</name>
    <name type="common">Candida lipolytica</name>
    <dbReference type="NCBI Taxonomy" id="4952"/>
    <lineage>
        <taxon>Eukaryota</taxon>
        <taxon>Fungi</taxon>
        <taxon>Dikarya</taxon>
        <taxon>Ascomycota</taxon>
        <taxon>Saccharomycotina</taxon>
        <taxon>Dipodascomycetes</taxon>
        <taxon>Dipodascales</taxon>
        <taxon>Dipodascales incertae sedis</taxon>
        <taxon>Yarrowia</taxon>
    </lineage>
</organism>
<evidence type="ECO:0000313" key="14">
    <source>
        <dbReference type="Proteomes" id="UP000256601"/>
    </source>
</evidence>
<comment type="similarity">
    <text evidence="2 8">Belongs to the DENR family.</text>
</comment>
<dbReference type="PROSITE" id="PS50296">
    <property type="entry name" value="SUI1"/>
    <property type="match status" value="1"/>
</dbReference>
<comment type="subunit">
    <text evidence="3 8">Interacts with the 40S ribosomal subunit.</text>
</comment>
<keyword evidence="5 8" id="KW-0963">Cytoplasm</keyword>
<dbReference type="InterPro" id="IPR036877">
    <property type="entry name" value="SUI1_dom_sf"/>
</dbReference>
<evidence type="ECO:0000256" key="3">
    <source>
        <dbReference type="ARBA" id="ARBA00011742"/>
    </source>
</evidence>
<evidence type="ECO:0000256" key="6">
    <source>
        <dbReference type="ARBA" id="ARBA00022980"/>
    </source>
</evidence>
<dbReference type="CDD" id="cd11607">
    <property type="entry name" value="DENR_C"/>
    <property type="match status" value="1"/>
</dbReference>
<dbReference type="InterPro" id="IPR005873">
    <property type="entry name" value="DENR_eukaryotes"/>
</dbReference>
<dbReference type="RefSeq" id="XP_502504.1">
    <property type="nucleotide sequence ID" value="XM_502504.1"/>
</dbReference>
<dbReference type="NCBIfam" id="TIGR01159">
    <property type="entry name" value="DRP1"/>
    <property type="match status" value="1"/>
</dbReference>
<evidence type="ECO:0000256" key="2">
    <source>
        <dbReference type="ARBA" id="ARBA00007514"/>
    </source>
</evidence>
<dbReference type="FunFam" id="3.30.780.10:FF:000013">
    <property type="entry name" value="Translation machinery-associated protein 22"/>
    <property type="match status" value="1"/>
</dbReference>
<dbReference type="GO" id="GO:0000184">
    <property type="term" value="P:nuclear-transcribed mRNA catabolic process, nonsense-mediated decay"/>
    <property type="evidence" value="ECO:0007669"/>
    <property type="project" value="EnsemblFungi"/>
</dbReference>